<proteinExistence type="inferred from homology"/>
<evidence type="ECO:0000256" key="12">
    <source>
        <dbReference type="PIRSR" id="PIRSR038994-3"/>
    </source>
</evidence>
<comment type="catalytic activity">
    <reaction evidence="7">
        <text>N-acetyl-D-glucosamine 6-phosphate + H2O = D-glucosamine 6-phosphate + acetate</text>
        <dbReference type="Rhea" id="RHEA:22936"/>
        <dbReference type="ChEBI" id="CHEBI:15377"/>
        <dbReference type="ChEBI" id="CHEBI:30089"/>
        <dbReference type="ChEBI" id="CHEBI:57513"/>
        <dbReference type="ChEBI" id="CHEBI:58725"/>
        <dbReference type="EC" id="3.5.1.25"/>
    </reaction>
</comment>
<accession>A0A2T6BGH6</accession>
<feature type="binding site" evidence="11">
    <location>
        <position position="250"/>
    </location>
    <ligand>
        <name>substrate</name>
    </ligand>
</feature>
<feature type="binding site" evidence="12">
    <location>
        <position position="194"/>
    </location>
    <ligand>
        <name>Zn(2+)</name>
        <dbReference type="ChEBI" id="CHEBI:29105"/>
    </ligand>
</feature>
<evidence type="ECO:0000256" key="10">
    <source>
        <dbReference type="PIRSR" id="PIRSR038994-1"/>
    </source>
</evidence>
<comment type="pathway">
    <text evidence="8">Amino-sugar metabolism; N-acetylneuraminate degradation; D-fructose 6-phosphate from N-acetylneuraminate: step 4/5.</text>
</comment>
<evidence type="ECO:0000256" key="11">
    <source>
        <dbReference type="PIRSR" id="PIRSR038994-2"/>
    </source>
</evidence>
<dbReference type="PANTHER" id="PTHR11113">
    <property type="entry name" value="N-ACETYLGLUCOSAMINE-6-PHOSPHATE DEACETYLASE"/>
    <property type="match status" value="1"/>
</dbReference>
<organism evidence="14 15">
    <name type="scientific">Melghirimyces profundicolus</name>
    <dbReference type="NCBI Taxonomy" id="1242148"/>
    <lineage>
        <taxon>Bacteria</taxon>
        <taxon>Bacillati</taxon>
        <taxon>Bacillota</taxon>
        <taxon>Bacilli</taxon>
        <taxon>Bacillales</taxon>
        <taxon>Thermoactinomycetaceae</taxon>
        <taxon>Melghirimyces</taxon>
    </lineage>
</organism>
<dbReference type="EMBL" id="QBKR01000021">
    <property type="protein sequence ID" value="PTX55168.1"/>
    <property type="molecule type" value="Genomic_DNA"/>
</dbReference>
<dbReference type="InterPro" id="IPR032466">
    <property type="entry name" value="Metal_Hydrolase"/>
</dbReference>
<dbReference type="PANTHER" id="PTHR11113:SF14">
    <property type="entry name" value="N-ACETYLGLUCOSAMINE-6-PHOSPHATE DEACETYLASE"/>
    <property type="match status" value="1"/>
</dbReference>
<evidence type="ECO:0000256" key="2">
    <source>
        <dbReference type="ARBA" id="ARBA00011899"/>
    </source>
</evidence>
<evidence type="ECO:0000256" key="7">
    <source>
        <dbReference type="ARBA" id="ARBA00047647"/>
    </source>
</evidence>
<keyword evidence="4 12" id="KW-0479">Metal-binding</keyword>
<dbReference type="CDD" id="cd00854">
    <property type="entry name" value="NagA"/>
    <property type="match status" value="1"/>
</dbReference>
<evidence type="ECO:0000256" key="6">
    <source>
        <dbReference type="ARBA" id="ARBA00023277"/>
    </source>
</evidence>
<dbReference type="GO" id="GO:0006046">
    <property type="term" value="P:N-acetylglucosamine catabolic process"/>
    <property type="evidence" value="ECO:0007669"/>
    <property type="project" value="TreeGrafter"/>
</dbReference>
<evidence type="ECO:0000256" key="4">
    <source>
        <dbReference type="ARBA" id="ARBA00022723"/>
    </source>
</evidence>
<dbReference type="PIRSF" id="PIRSF038994">
    <property type="entry name" value="NagA"/>
    <property type="match status" value="1"/>
</dbReference>
<feature type="binding site" evidence="12">
    <location>
        <position position="128"/>
    </location>
    <ligand>
        <name>Zn(2+)</name>
        <dbReference type="ChEBI" id="CHEBI:29105"/>
    </ligand>
</feature>
<dbReference type="SUPFAM" id="SSF51338">
    <property type="entry name" value="Composite domain of metallo-dependent hydrolases"/>
    <property type="match status" value="1"/>
</dbReference>
<reference evidence="14 15" key="1">
    <citation type="submission" date="2018-04" db="EMBL/GenBank/DDBJ databases">
        <title>Genomic Encyclopedia of Archaeal and Bacterial Type Strains, Phase II (KMG-II): from individual species to whole genera.</title>
        <authorList>
            <person name="Goeker M."/>
        </authorList>
    </citation>
    <scope>NUCLEOTIDE SEQUENCE [LARGE SCALE GENOMIC DNA]</scope>
    <source>
        <strain evidence="14 15">DSM 45787</strain>
    </source>
</reference>
<keyword evidence="6 9" id="KW-0119">Carbohydrate metabolism</keyword>
<dbReference type="InterPro" id="IPR003764">
    <property type="entry name" value="GlcNAc_6-P_deAcase"/>
</dbReference>
<evidence type="ECO:0000256" key="8">
    <source>
        <dbReference type="ARBA" id="ARBA00060590"/>
    </source>
</evidence>
<dbReference type="FunFam" id="3.20.20.140:FF:000004">
    <property type="entry name" value="N-acetylglucosamine-6-phosphate deacetylase"/>
    <property type="match status" value="1"/>
</dbReference>
<gene>
    <name evidence="14" type="ORF">C8P63_12148</name>
</gene>
<dbReference type="Proteomes" id="UP000244240">
    <property type="component" value="Unassembled WGS sequence"/>
</dbReference>
<dbReference type="NCBIfam" id="TIGR00221">
    <property type="entry name" value="nagA"/>
    <property type="match status" value="1"/>
</dbReference>
<feature type="active site" description="Proton donor/acceptor" evidence="10">
    <location>
        <position position="273"/>
    </location>
</feature>
<comment type="similarity">
    <text evidence="1 9">Belongs to the metallo-dependent hydrolases superfamily. NagA family.</text>
</comment>
<evidence type="ECO:0000256" key="1">
    <source>
        <dbReference type="ARBA" id="ARBA00010716"/>
    </source>
</evidence>
<feature type="binding site" evidence="11">
    <location>
        <position position="226"/>
    </location>
    <ligand>
        <name>substrate</name>
    </ligand>
</feature>
<dbReference type="InterPro" id="IPR006680">
    <property type="entry name" value="Amidohydro-rel"/>
</dbReference>
<evidence type="ECO:0000256" key="9">
    <source>
        <dbReference type="PIRNR" id="PIRNR038994"/>
    </source>
</evidence>
<evidence type="ECO:0000259" key="13">
    <source>
        <dbReference type="Pfam" id="PF01979"/>
    </source>
</evidence>
<name>A0A2T6BGH6_9BACL</name>
<protein>
    <recommendedName>
        <fullName evidence="3">N-acetylglucosamine-6-phosphate deacetylase</fullName>
        <ecNumber evidence="2">3.5.1.25</ecNumber>
    </recommendedName>
</protein>
<feature type="binding site" evidence="11">
    <location>
        <position position="139"/>
    </location>
    <ligand>
        <name>substrate</name>
    </ligand>
</feature>
<evidence type="ECO:0000313" key="14">
    <source>
        <dbReference type="EMBL" id="PTX55168.1"/>
    </source>
</evidence>
<keyword evidence="15" id="KW-1185">Reference proteome</keyword>
<feature type="binding site" evidence="11">
    <location>
        <begin position="218"/>
        <end position="219"/>
    </location>
    <ligand>
        <name>substrate</name>
    </ligand>
</feature>
<dbReference type="InterPro" id="IPR011059">
    <property type="entry name" value="Metal-dep_hydrolase_composite"/>
</dbReference>
<comment type="caution">
    <text evidence="14">The sequence shown here is derived from an EMBL/GenBank/DDBJ whole genome shotgun (WGS) entry which is preliminary data.</text>
</comment>
<comment type="cofactor">
    <cofactor evidence="12">
        <name>a divalent metal cation</name>
        <dbReference type="ChEBI" id="CHEBI:60240"/>
    </cofactor>
    <text evidence="12">Binds 1 divalent metal cation per subunit.</text>
</comment>
<keyword evidence="5 9" id="KW-0378">Hydrolase</keyword>
<dbReference type="SUPFAM" id="SSF51556">
    <property type="entry name" value="Metallo-dependent hydrolases"/>
    <property type="match status" value="1"/>
</dbReference>
<dbReference type="GO" id="GO:0008448">
    <property type="term" value="F:N-acetylglucosamine-6-phosphate deacetylase activity"/>
    <property type="evidence" value="ECO:0007669"/>
    <property type="project" value="UniProtKB-EC"/>
</dbReference>
<feature type="binding site" evidence="11">
    <location>
        <begin position="306"/>
        <end position="308"/>
    </location>
    <ligand>
        <name>substrate</name>
    </ligand>
</feature>
<dbReference type="RefSeq" id="WP_245920920.1">
    <property type="nucleotide sequence ID" value="NZ_QBKR01000021.1"/>
</dbReference>
<dbReference type="GO" id="GO:0046872">
    <property type="term" value="F:metal ion binding"/>
    <property type="evidence" value="ECO:0007669"/>
    <property type="project" value="UniProtKB-KW"/>
</dbReference>
<evidence type="ECO:0000313" key="15">
    <source>
        <dbReference type="Proteomes" id="UP000244240"/>
    </source>
</evidence>
<feature type="binding site" evidence="12">
    <location>
        <position position="215"/>
    </location>
    <ligand>
        <name>Zn(2+)</name>
        <dbReference type="ChEBI" id="CHEBI:29105"/>
    </ligand>
</feature>
<evidence type="ECO:0000256" key="5">
    <source>
        <dbReference type="ARBA" id="ARBA00022801"/>
    </source>
</evidence>
<dbReference type="AlphaFoldDB" id="A0A2T6BGH6"/>
<dbReference type="Pfam" id="PF01979">
    <property type="entry name" value="Amidohydro_1"/>
    <property type="match status" value="1"/>
</dbReference>
<evidence type="ECO:0000256" key="3">
    <source>
        <dbReference type="ARBA" id="ARBA00018029"/>
    </source>
</evidence>
<dbReference type="EC" id="3.5.1.25" evidence="2"/>
<feature type="domain" description="Amidohydrolase-related" evidence="13">
    <location>
        <begin position="51"/>
        <end position="379"/>
    </location>
</feature>
<dbReference type="Gene3D" id="2.30.40.10">
    <property type="entry name" value="Urease, subunit C, domain 1"/>
    <property type="match status" value="1"/>
</dbReference>
<dbReference type="Gene3D" id="3.20.20.140">
    <property type="entry name" value="Metal-dependent hydrolases"/>
    <property type="match status" value="1"/>
</dbReference>
<sequence>MTVKVFRGPVVLAKGLLEDGMVVTEGEKIRYVGLPRRVEKAGEEVVASGTIWPGLIDLHVHGTGGADVMDGTPEALETISRTLASYGVTAFLATTVTMDRLRLQKALANVAKAGSRLSGARVLGVHLEGPWICPARCGAQNPDYVVDPGPQDAEWVWKASGGGLRIVTLAPERPGALDLVRKLAEHGVVVSAGHTSATYREMETAIEAGVSHVTHAFNAMTGLHHREPGVAGAALTDDRLTVELIGDGFHVHPAAVKLLARAKQPDGLILISDGIRAVGRPDGIYELGGLKVTARNGKAVLEDGSLAGSLLTLDRAVYNTADYAGIPLWQAVRMASLAPAKRLGLEGEMGSLEPGKRADLVVTDGDGRVSRVFVGGREVPVERP</sequence>